<evidence type="ECO:0000313" key="1">
    <source>
        <dbReference type="EMBL" id="OAQ68634.2"/>
    </source>
</evidence>
<dbReference type="GeneID" id="28857600"/>
<reference evidence="1 2" key="1">
    <citation type="journal article" date="2016" name="PLoS Pathog.">
        <title>Biosynthesis of antibiotic leucinostatins in bio-control fungus Purpureocillium lilacinum and their inhibition on phytophthora revealed by genome mining.</title>
        <authorList>
            <person name="Wang G."/>
            <person name="Liu Z."/>
            <person name="Lin R."/>
            <person name="Li E."/>
            <person name="Mao Z."/>
            <person name="Ling J."/>
            <person name="Yang Y."/>
            <person name="Yin W.B."/>
            <person name="Xie B."/>
        </authorList>
    </citation>
    <scope>NUCLEOTIDE SEQUENCE [LARGE SCALE GENOMIC DNA]</scope>
    <source>
        <strain evidence="1">170</strain>
    </source>
</reference>
<evidence type="ECO:0000313" key="2">
    <source>
        <dbReference type="Proteomes" id="UP000078397"/>
    </source>
</evidence>
<protein>
    <submittedName>
        <fullName evidence="1">Uncharacterized protein</fullName>
    </submittedName>
</protein>
<comment type="caution">
    <text evidence="1">The sequence shown here is derived from an EMBL/GenBank/DDBJ whole genome shotgun (WGS) entry which is preliminary data.</text>
</comment>
<accession>A0A179FSR2</accession>
<organism evidence="1 2">
    <name type="scientific">Pochonia chlamydosporia 170</name>
    <dbReference type="NCBI Taxonomy" id="1380566"/>
    <lineage>
        <taxon>Eukaryota</taxon>
        <taxon>Fungi</taxon>
        <taxon>Dikarya</taxon>
        <taxon>Ascomycota</taxon>
        <taxon>Pezizomycotina</taxon>
        <taxon>Sordariomycetes</taxon>
        <taxon>Hypocreomycetidae</taxon>
        <taxon>Hypocreales</taxon>
        <taxon>Clavicipitaceae</taxon>
        <taxon>Pochonia</taxon>
    </lineage>
</organism>
<proteinExistence type="predicted"/>
<dbReference type="Proteomes" id="UP000078397">
    <property type="component" value="Unassembled WGS sequence"/>
</dbReference>
<gene>
    <name evidence="1" type="ORF">VFPPC_15853</name>
</gene>
<dbReference type="EMBL" id="LSBJ02000003">
    <property type="protein sequence ID" value="OAQ68634.2"/>
    <property type="molecule type" value="Genomic_DNA"/>
</dbReference>
<name>A0A179FSR2_METCM</name>
<dbReference type="AlphaFoldDB" id="A0A179FSR2"/>
<dbReference type="RefSeq" id="XP_022284492.1">
    <property type="nucleotide sequence ID" value="XM_022428983.1"/>
</dbReference>
<sequence>MVMVGYGMVWYGMVKYITSMYGVHATRVYDSFVPTQEYSGTPTPRPASEKRLCLDGLTRLRH</sequence>
<keyword evidence="2" id="KW-1185">Reference proteome</keyword>
<dbReference type="KEGG" id="pchm:VFPPC_15853"/>